<dbReference type="InterPro" id="IPR046357">
    <property type="entry name" value="PPIase_dom_sf"/>
</dbReference>
<evidence type="ECO:0000256" key="5">
    <source>
        <dbReference type="ARBA" id="ARBA00022989"/>
    </source>
</evidence>
<feature type="transmembrane region" description="Helical" evidence="12">
    <location>
        <begin position="12"/>
        <end position="33"/>
    </location>
</feature>
<dbReference type="SUPFAM" id="SSF54534">
    <property type="entry name" value="FKBP-like"/>
    <property type="match status" value="1"/>
</dbReference>
<keyword evidence="4 12" id="KW-0812">Transmembrane</keyword>
<keyword evidence="3" id="KW-0997">Cell inner membrane</keyword>
<protein>
    <recommendedName>
        <fullName evidence="9">Periplasmic chaperone PpiD</fullName>
    </recommendedName>
    <alternativeName>
        <fullName evidence="10">Periplasmic folding chaperone</fullName>
    </alternativeName>
</protein>
<dbReference type="EMBL" id="JAEKJR010000002">
    <property type="protein sequence ID" value="MBN8431912.1"/>
    <property type="molecule type" value="Genomic_DNA"/>
</dbReference>
<evidence type="ECO:0000313" key="14">
    <source>
        <dbReference type="EMBL" id="MBN8431912.1"/>
    </source>
</evidence>
<keyword evidence="11" id="KW-0413">Isomerase</keyword>
<dbReference type="PROSITE" id="PS01096">
    <property type="entry name" value="PPIC_PPIASE_1"/>
    <property type="match status" value="1"/>
</dbReference>
<dbReference type="InterPro" id="IPR052029">
    <property type="entry name" value="PpiD_chaperone"/>
</dbReference>
<evidence type="ECO:0000256" key="7">
    <source>
        <dbReference type="ARBA" id="ARBA00023186"/>
    </source>
</evidence>
<dbReference type="PROSITE" id="PS50198">
    <property type="entry name" value="PPIC_PPIASE_2"/>
    <property type="match status" value="1"/>
</dbReference>
<keyword evidence="7" id="KW-0143">Chaperone</keyword>
<evidence type="ECO:0000256" key="12">
    <source>
        <dbReference type="SAM" id="Phobius"/>
    </source>
</evidence>
<dbReference type="Pfam" id="PF13624">
    <property type="entry name" value="SurA_N_3"/>
    <property type="match status" value="1"/>
</dbReference>
<evidence type="ECO:0000256" key="10">
    <source>
        <dbReference type="ARBA" id="ARBA00042775"/>
    </source>
</evidence>
<evidence type="ECO:0000256" key="4">
    <source>
        <dbReference type="ARBA" id="ARBA00022692"/>
    </source>
</evidence>
<evidence type="ECO:0000313" key="15">
    <source>
        <dbReference type="Proteomes" id="UP000664293"/>
    </source>
</evidence>
<accession>A0ABS3E9F4</accession>
<sequence length="630" mass="68508">MLQSMRDNLKGTAAIIVAAFFGFIMVIGGIDFFTGASGGSADQVAEVNGEKISNLDLQRAIQNRRSMIESQYGENVPADLLTDEQLRGPVLQQLVNSSVMRQAAMERGMVMSPTSVDREIVQMPGFQVNGQFDQQMYLNGLRRMGYSPTGFRQLLEQEMVMQQYIGSVADSAFATRAEAEEVVSVSMEERDFDYLTLSAAPLLGDIQLSDAEVQTYYDENQQDFQRPEQVAIEYIELTPEQFAANIDVAEEDLRAQYEQEVKSFQANIRRHAAHILIEGDDEAAQEKVDQVQEKLSGGADFAALAKEYSDDFVSRDEGGDVGFTSGDVFPEAFEDALANLEVGEVSGAVKTEAGTHFIKLIEVADAEPPSFEERKAAIAARLRNAEAEREFVGAISRLGDLAYNAESLAGPAEELGVRVQKSPLFSRQGGAGITTEGQVIEAAFSPEVKEDGNTSDVLDLSENHSVVLKVVEHKPAGVKPLEEVKGQIVERLKRLKASEQLASKAASLKEQAQSGESLADLASAEGLTLETSDKTRRGGFGARGEVVNHVFGMDAPKPGAKNLQQFVLNTGDVVVVQLRDVRAGDLSRQSKEQREALMEQLASMQGSAELAAVQRYLSSKADIELSAVAE</sequence>
<evidence type="ECO:0000256" key="11">
    <source>
        <dbReference type="PROSITE-ProRule" id="PRU00278"/>
    </source>
</evidence>
<organism evidence="14 15">
    <name type="scientific">Microbulbifer salipaludis</name>
    <dbReference type="NCBI Taxonomy" id="187980"/>
    <lineage>
        <taxon>Bacteria</taxon>
        <taxon>Pseudomonadati</taxon>
        <taxon>Pseudomonadota</taxon>
        <taxon>Gammaproteobacteria</taxon>
        <taxon>Cellvibrionales</taxon>
        <taxon>Microbulbiferaceae</taxon>
        <taxon>Microbulbifer</taxon>
    </lineage>
</organism>
<keyword evidence="2" id="KW-1003">Cell membrane</keyword>
<name>A0ABS3E9F4_9GAMM</name>
<dbReference type="RefSeq" id="WP_207003101.1">
    <property type="nucleotide sequence ID" value="NZ_JAEKJR010000002.1"/>
</dbReference>
<keyword evidence="6 12" id="KW-0472">Membrane</keyword>
<feature type="domain" description="PpiC" evidence="13">
    <location>
        <begin position="267"/>
        <end position="362"/>
    </location>
</feature>
<comment type="subcellular location">
    <subcellularLocation>
        <location evidence="1">Cell inner membrane</location>
        <topology evidence="1">Single-pass type II membrane protein</topology>
        <orientation evidence="1">Periplasmic side</orientation>
    </subcellularLocation>
</comment>
<dbReference type="InterPro" id="IPR027304">
    <property type="entry name" value="Trigger_fact/SurA_dom_sf"/>
</dbReference>
<dbReference type="Gene3D" id="1.10.4030.10">
    <property type="entry name" value="Porin chaperone SurA, peptide-binding domain"/>
    <property type="match status" value="1"/>
</dbReference>
<comment type="caution">
    <text evidence="14">The sequence shown here is derived from an EMBL/GenBank/DDBJ whole genome shotgun (WGS) entry which is preliminary data.</text>
</comment>
<evidence type="ECO:0000259" key="13">
    <source>
        <dbReference type="PROSITE" id="PS50198"/>
    </source>
</evidence>
<keyword evidence="5 12" id="KW-1133">Transmembrane helix</keyword>
<dbReference type="PANTHER" id="PTHR47529:SF1">
    <property type="entry name" value="PERIPLASMIC CHAPERONE PPID"/>
    <property type="match status" value="1"/>
</dbReference>
<dbReference type="InterPro" id="IPR000297">
    <property type="entry name" value="PPIase_PpiC"/>
</dbReference>
<dbReference type="InterPro" id="IPR023058">
    <property type="entry name" value="PPIase_PpiC_CS"/>
</dbReference>
<comment type="similarity">
    <text evidence="8">Belongs to the PpiD chaperone family.</text>
</comment>
<keyword evidence="11" id="KW-0697">Rotamase</keyword>
<evidence type="ECO:0000256" key="9">
    <source>
        <dbReference type="ARBA" id="ARBA00040743"/>
    </source>
</evidence>
<evidence type="ECO:0000256" key="3">
    <source>
        <dbReference type="ARBA" id="ARBA00022519"/>
    </source>
</evidence>
<proteinExistence type="inferred from homology"/>
<reference evidence="14 15" key="1">
    <citation type="submission" date="2020-12" db="EMBL/GenBank/DDBJ databases">
        <title>Oil enriched cultivation method for isolating marine PHA-producing bacteria.</title>
        <authorList>
            <person name="Zheng W."/>
            <person name="Yu S."/>
            <person name="Huang Y."/>
        </authorList>
    </citation>
    <scope>NUCLEOTIDE SEQUENCE [LARGE SCALE GENOMIC DNA]</scope>
    <source>
        <strain evidence="14 15">SN0-2</strain>
    </source>
</reference>
<gene>
    <name evidence="14" type="ORF">JF535_13740</name>
</gene>
<evidence type="ECO:0000256" key="1">
    <source>
        <dbReference type="ARBA" id="ARBA00004382"/>
    </source>
</evidence>
<dbReference type="SUPFAM" id="SSF109998">
    <property type="entry name" value="Triger factor/SurA peptide-binding domain-like"/>
    <property type="match status" value="1"/>
</dbReference>
<dbReference type="Proteomes" id="UP000664293">
    <property type="component" value="Unassembled WGS sequence"/>
</dbReference>
<evidence type="ECO:0000256" key="8">
    <source>
        <dbReference type="ARBA" id="ARBA00038408"/>
    </source>
</evidence>
<dbReference type="Pfam" id="PF13616">
    <property type="entry name" value="Rotamase_3"/>
    <property type="match status" value="1"/>
</dbReference>
<evidence type="ECO:0000256" key="6">
    <source>
        <dbReference type="ARBA" id="ARBA00023136"/>
    </source>
</evidence>
<dbReference type="PANTHER" id="PTHR47529">
    <property type="entry name" value="PEPTIDYL-PROLYL CIS-TRANS ISOMERASE D"/>
    <property type="match status" value="1"/>
</dbReference>
<keyword evidence="15" id="KW-1185">Reference proteome</keyword>
<dbReference type="Gene3D" id="3.10.50.40">
    <property type="match status" value="1"/>
</dbReference>
<evidence type="ECO:0000256" key="2">
    <source>
        <dbReference type="ARBA" id="ARBA00022475"/>
    </source>
</evidence>